<keyword evidence="2" id="KW-1185">Reference proteome</keyword>
<evidence type="ECO:0000313" key="2">
    <source>
        <dbReference type="Proteomes" id="UP000187455"/>
    </source>
</evidence>
<name>A0A1R0H1V9_9FUNG</name>
<dbReference type="Proteomes" id="UP000187455">
    <property type="component" value="Unassembled WGS sequence"/>
</dbReference>
<evidence type="ECO:0000313" key="1">
    <source>
        <dbReference type="EMBL" id="OLY83118.1"/>
    </source>
</evidence>
<reference evidence="1 2" key="1">
    <citation type="journal article" date="2016" name="Mol. Biol. Evol.">
        <title>Genome-Wide Survey of Gut Fungi (Harpellales) Reveals the First Horizontally Transferred Ubiquitin Gene from a Mosquito Host.</title>
        <authorList>
            <person name="Wang Y."/>
            <person name="White M.M."/>
            <person name="Kvist S."/>
            <person name="Moncalvo J.M."/>
        </authorList>
    </citation>
    <scope>NUCLEOTIDE SEQUENCE [LARGE SCALE GENOMIC DNA]</scope>
    <source>
        <strain evidence="1 2">ALG-7-W6</strain>
    </source>
</reference>
<organism evidence="1 2">
    <name type="scientific">Smittium mucronatum</name>
    <dbReference type="NCBI Taxonomy" id="133383"/>
    <lineage>
        <taxon>Eukaryota</taxon>
        <taxon>Fungi</taxon>
        <taxon>Fungi incertae sedis</taxon>
        <taxon>Zoopagomycota</taxon>
        <taxon>Kickxellomycotina</taxon>
        <taxon>Harpellomycetes</taxon>
        <taxon>Harpellales</taxon>
        <taxon>Legeriomycetaceae</taxon>
        <taxon>Smittium</taxon>
    </lineage>
</organism>
<accession>A0A1R0H1V9</accession>
<dbReference type="AlphaFoldDB" id="A0A1R0H1V9"/>
<sequence>MGMVMRNHESLDSGAYHYGFASEVSAWREVAEDRDRDVSAYISIETLELFEELDPSVNLAGEPVMEDILCSFLGLYLSFYPNHLVRFLPVIPTVGAVQTLSVFSTGSNRRSLDRWCKGAIPALRFLKGDVEKATSNSAPSAASPLAAQQIFRSEDL</sequence>
<comment type="caution">
    <text evidence="1">The sequence shown here is derived from an EMBL/GenBank/DDBJ whole genome shotgun (WGS) entry which is preliminary data.</text>
</comment>
<gene>
    <name evidence="1" type="ORF">AYI68_g2750</name>
</gene>
<proteinExistence type="predicted"/>
<protein>
    <submittedName>
        <fullName evidence="1">Uncharacterized protein</fullName>
    </submittedName>
</protein>
<dbReference type="EMBL" id="LSSL01001061">
    <property type="protein sequence ID" value="OLY83118.1"/>
    <property type="molecule type" value="Genomic_DNA"/>
</dbReference>